<evidence type="ECO:0000256" key="9">
    <source>
        <dbReference type="ARBA" id="ARBA00023136"/>
    </source>
</evidence>
<feature type="compositionally biased region" description="Low complexity" evidence="10">
    <location>
        <begin position="208"/>
        <end position="222"/>
    </location>
</feature>
<protein>
    <recommendedName>
        <fullName evidence="14">t-SNARE coiled-coil homology domain-containing protein</fullName>
    </recommendedName>
</protein>
<evidence type="ECO:0000256" key="10">
    <source>
        <dbReference type="SAM" id="MobiDB-lite"/>
    </source>
</evidence>
<dbReference type="GO" id="GO:0005484">
    <property type="term" value="F:SNAP receptor activity"/>
    <property type="evidence" value="ECO:0007669"/>
    <property type="project" value="TreeGrafter"/>
</dbReference>
<feature type="region of interest" description="Disordered" evidence="10">
    <location>
        <begin position="73"/>
        <end position="104"/>
    </location>
</feature>
<name>A0A316ZDM4_9BASI</name>
<dbReference type="OrthoDB" id="4506189at2759"/>
<evidence type="ECO:0000256" key="8">
    <source>
        <dbReference type="ARBA" id="ARBA00022989"/>
    </source>
</evidence>
<keyword evidence="4 11" id="KW-0812">Transmembrane</keyword>
<feature type="compositionally biased region" description="Basic and acidic residues" evidence="10">
    <location>
        <begin position="227"/>
        <end position="241"/>
    </location>
</feature>
<evidence type="ECO:0000313" key="13">
    <source>
        <dbReference type="Proteomes" id="UP000245946"/>
    </source>
</evidence>
<dbReference type="AlphaFoldDB" id="A0A316ZDM4"/>
<dbReference type="GeneID" id="37269937"/>
<keyword evidence="3" id="KW-0813">Transport</keyword>
<dbReference type="GO" id="GO:0006890">
    <property type="term" value="P:retrograde vesicle-mediated transport, Golgi to endoplasmic reticulum"/>
    <property type="evidence" value="ECO:0007669"/>
    <property type="project" value="TreeGrafter"/>
</dbReference>
<dbReference type="CDD" id="cd15860">
    <property type="entry name" value="SNARE_USE1"/>
    <property type="match status" value="1"/>
</dbReference>
<sequence>MSFASSSAPTPARLLSALEAQLAAGGGSAPAPGSWAEMQLRMGLAQLQTLLRSRASEADERVRTARLEKVLAGSTSTLAPSTPRRPSRSPSAASALSLNAGSSAHASQRATRAYLLAGLSDSESEGSISDSEDERNGRSTASTSLAQSPRADAAASLAPGQQTLKRKPSITITDMDRAPGQARELDEDEMAGASADEEAGDEWDEYEAATAARRAAPSTESALQEQVEEKPAKEDAMASDRAVHDSLTSELLRMAGVLKANSIAFGEALERDRRIIEQAGEKLEHNLDLMTRTRGRLGEYAKKARGLGWATLGAVLAVCFSWVFMFVLIKLT</sequence>
<accession>A0A316ZDM4</accession>
<feature type="transmembrane region" description="Helical" evidence="11">
    <location>
        <begin position="306"/>
        <end position="329"/>
    </location>
</feature>
<feature type="region of interest" description="Disordered" evidence="10">
    <location>
        <begin position="120"/>
        <end position="241"/>
    </location>
</feature>
<keyword evidence="5" id="KW-0256">Endoplasmic reticulum</keyword>
<dbReference type="InterPro" id="IPR019150">
    <property type="entry name" value="Vesicle_transport_protein_Use1"/>
</dbReference>
<keyword evidence="6" id="KW-0931">ER-Golgi transport</keyword>
<keyword evidence="8 11" id="KW-1133">Transmembrane helix</keyword>
<keyword evidence="7" id="KW-0653">Protein transport</keyword>
<evidence type="ECO:0000256" key="1">
    <source>
        <dbReference type="ARBA" id="ARBA00004163"/>
    </source>
</evidence>
<dbReference type="STRING" id="58919.A0A316ZDM4"/>
<dbReference type="GO" id="GO:0015031">
    <property type="term" value="P:protein transport"/>
    <property type="evidence" value="ECO:0007669"/>
    <property type="project" value="UniProtKB-KW"/>
</dbReference>
<dbReference type="GO" id="GO:0005789">
    <property type="term" value="C:endoplasmic reticulum membrane"/>
    <property type="evidence" value="ECO:0007669"/>
    <property type="project" value="UniProtKB-SubCell"/>
</dbReference>
<evidence type="ECO:0000256" key="4">
    <source>
        <dbReference type="ARBA" id="ARBA00022692"/>
    </source>
</evidence>
<evidence type="ECO:0008006" key="14">
    <source>
        <dbReference type="Google" id="ProtNLM"/>
    </source>
</evidence>
<keyword evidence="13" id="KW-1185">Reference proteome</keyword>
<dbReference type="PANTHER" id="PTHR13050">
    <property type="entry name" value="USE1-LIKE PROTEIN"/>
    <property type="match status" value="1"/>
</dbReference>
<evidence type="ECO:0000256" key="11">
    <source>
        <dbReference type="SAM" id="Phobius"/>
    </source>
</evidence>
<proteinExistence type="inferred from homology"/>
<organism evidence="12 13">
    <name type="scientific">Tilletiopsis washingtonensis</name>
    <dbReference type="NCBI Taxonomy" id="58919"/>
    <lineage>
        <taxon>Eukaryota</taxon>
        <taxon>Fungi</taxon>
        <taxon>Dikarya</taxon>
        <taxon>Basidiomycota</taxon>
        <taxon>Ustilaginomycotina</taxon>
        <taxon>Exobasidiomycetes</taxon>
        <taxon>Entylomatales</taxon>
        <taxon>Entylomatales incertae sedis</taxon>
        <taxon>Tilletiopsis</taxon>
    </lineage>
</organism>
<reference evidence="12 13" key="1">
    <citation type="journal article" date="2018" name="Mol. Biol. Evol.">
        <title>Broad Genomic Sampling Reveals a Smut Pathogenic Ancestry of the Fungal Clade Ustilaginomycotina.</title>
        <authorList>
            <person name="Kijpornyongpan T."/>
            <person name="Mondo S.J."/>
            <person name="Barry K."/>
            <person name="Sandor L."/>
            <person name="Lee J."/>
            <person name="Lipzen A."/>
            <person name="Pangilinan J."/>
            <person name="LaButti K."/>
            <person name="Hainaut M."/>
            <person name="Henrissat B."/>
            <person name="Grigoriev I.V."/>
            <person name="Spatafora J.W."/>
            <person name="Aime M.C."/>
        </authorList>
    </citation>
    <scope>NUCLEOTIDE SEQUENCE [LARGE SCALE GENOMIC DNA]</scope>
    <source>
        <strain evidence="12 13">MCA 4186</strain>
    </source>
</reference>
<feature type="compositionally biased region" description="Low complexity" evidence="10">
    <location>
        <begin position="74"/>
        <end position="104"/>
    </location>
</feature>
<evidence type="ECO:0000256" key="2">
    <source>
        <dbReference type="ARBA" id="ARBA00007891"/>
    </source>
</evidence>
<dbReference type="EMBL" id="KZ819292">
    <property type="protein sequence ID" value="PWN98333.1"/>
    <property type="molecule type" value="Genomic_DNA"/>
</dbReference>
<evidence type="ECO:0000256" key="6">
    <source>
        <dbReference type="ARBA" id="ARBA00022892"/>
    </source>
</evidence>
<comment type="similarity">
    <text evidence="2">Belongs to the USE1 family.</text>
</comment>
<dbReference type="RefSeq" id="XP_025598612.1">
    <property type="nucleotide sequence ID" value="XM_025742393.1"/>
</dbReference>
<feature type="compositionally biased region" description="Polar residues" evidence="10">
    <location>
        <begin position="138"/>
        <end position="147"/>
    </location>
</feature>
<dbReference type="GO" id="GO:0031201">
    <property type="term" value="C:SNARE complex"/>
    <property type="evidence" value="ECO:0007669"/>
    <property type="project" value="TreeGrafter"/>
</dbReference>
<dbReference type="Proteomes" id="UP000245946">
    <property type="component" value="Unassembled WGS sequence"/>
</dbReference>
<evidence type="ECO:0000256" key="5">
    <source>
        <dbReference type="ARBA" id="ARBA00022824"/>
    </source>
</evidence>
<dbReference type="PANTHER" id="PTHR13050:SF7">
    <property type="entry name" value="VESICLE TRANSPORT PROTEIN USE1"/>
    <property type="match status" value="1"/>
</dbReference>
<evidence type="ECO:0000313" key="12">
    <source>
        <dbReference type="EMBL" id="PWN98333.1"/>
    </source>
</evidence>
<evidence type="ECO:0000256" key="7">
    <source>
        <dbReference type="ARBA" id="ARBA00022927"/>
    </source>
</evidence>
<gene>
    <name evidence="12" type="ORF">FA09DRAFT_329928</name>
</gene>
<dbReference type="Pfam" id="PF09753">
    <property type="entry name" value="Use1"/>
    <property type="match status" value="1"/>
</dbReference>
<feature type="compositionally biased region" description="Acidic residues" evidence="10">
    <location>
        <begin position="185"/>
        <end position="207"/>
    </location>
</feature>
<comment type="subcellular location">
    <subcellularLocation>
        <location evidence="1">Endoplasmic reticulum membrane</location>
        <topology evidence="1">Single-pass type IV membrane protein</topology>
    </subcellularLocation>
</comment>
<keyword evidence="9 11" id="KW-0472">Membrane</keyword>
<evidence type="ECO:0000256" key="3">
    <source>
        <dbReference type="ARBA" id="ARBA00022448"/>
    </source>
</evidence>